<keyword evidence="1" id="KW-1133">Transmembrane helix</keyword>
<dbReference type="PANTHER" id="PTHR11717:SF31">
    <property type="entry name" value="LOW MOLECULAR WEIGHT PROTEIN-TYROSINE-PHOSPHATASE ETP-RELATED"/>
    <property type="match status" value="1"/>
</dbReference>
<dbReference type="SMART" id="SM00226">
    <property type="entry name" value="LMWPc"/>
    <property type="match status" value="1"/>
</dbReference>
<sequence length="503" mass="54585">MAKRRFVLFGMFGLGLGYFLWYSPYSALAKAVSNGLLPGIDHPVGGLVLLPAAVLGQLVAMPVFVLASGWWRYSGRRTIAGREIPFPSRHTLESAFWMSLIVGSTTLNFTFPNASIVFMLILMRISTLLIAPSMDIVRRRKIHWYSAAAVVVALASAVIALTDIDNYTLTAGAVLSLALYAVGYANRFRIMGVHAKKGDPLIDRRYLIEEHMATPVVLLLLLAIPALVGLGSWMQALRTGFAWIVAEPAVSLPAMLIGVCYEGLFIMTTLIYLDRREFSFGMPVHVSSSLLAGVVSSIGLYAAFGAALPSPAQYVATSMAILVAILLSYPAIVARLRARRARRELRDELLFVCGGNTSRSPMAAAIATAEIAADPNLPPWRAESAGLSVPAPGAPLSSEAATALAELRIDPPPEHRSRQLTPELCAGTQAVYCMTRTQRDQVVAMVPEVAERVFCLDSDADLPDPAGQPLESYRACVARLRPLVRERLREQRERYALSGAEFG</sequence>
<feature type="transmembrane region" description="Helical" evidence="1">
    <location>
        <begin position="117"/>
        <end position="137"/>
    </location>
</feature>
<comment type="caution">
    <text evidence="3">The sequence shown here is derived from an EMBL/GenBank/DDBJ whole genome shotgun (WGS) entry which is preliminary data.</text>
</comment>
<accession>A0ABW1CRB7</accession>
<reference evidence="4" key="1">
    <citation type="journal article" date="2019" name="Int. J. Syst. Evol. Microbiol.">
        <title>The Global Catalogue of Microorganisms (GCM) 10K type strain sequencing project: providing services to taxonomists for standard genome sequencing and annotation.</title>
        <authorList>
            <consortium name="The Broad Institute Genomics Platform"/>
            <consortium name="The Broad Institute Genome Sequencing Center for Infectious Disease"/>
            <person name="Wu L."/>
            <person name="Ma J."/>
        </authorList>
    </citation>
    <scope>NUCLEOTIDE SEQUENCE [LARGE SCALE GENOMIC DNA]</scope>
    <source>
        <strain evidence="4">CCUG 53903</strain>
    </source>
</reference>
<feature type="transmembrane region" description="Helical" evidence="1">
    <location>
        <begin position="254"/>
        <end position="273"/>
    </location>
</feature>
<proteinExistence type="predicted"/>
<keyword evidence="1" id="KW-0472">Membrane</keyword>
<dbReference type="EMBL" id="JBHSPA010000029">
    <property type="protein sequence ID" value="MFC5827316.1"/>
    <property type="molecule type" value="Genomic_DNA"/>
</dbReference>
<dbReference type="PANTHER" id="PTHR11717">
    <property type="entry name" value="LOW MOLECULAR WEIGHT PROTEIN TYROSINE PHOSPHATASE"/>
    <property type="match status" value="1"/>
</dbReference>
<dbReference type="SUPFAM" id="SSF52788">
    <property type="entry name" value="Phosphotyrosine protein phosphatases I"/>
    <property type="match status" value="1"/>
</dbReference>
<feature type="transmembrane region" description="Helical" evidence="1">
    <location>
        <begin position="314"/>
        <end position="336"/>
    </location>
</feature>
<feature type="transmembrane region" description="Helical" evidence="1">
    <location>
        <begin position="45"/>
        <end position="71"/>
    </location>
</feature>
<keyword evidence="4" id="KW-1185">Reference proteome</keyword>
<feature type="transmembrane region" description="Helical" evidence="1">
    <location>
        <begin position="167"/>
        <end position="186"/>
    </location>
</feature>
<evidence type="ECO:0000256" key="1">
    <source>
        <dbReference type="SAM" id="Phobius"/>
    </source>
</evidence>
<gene>
    <name evidence="3" type="ORF">ACFPZ3_25925</name>
</gene>
<keyword evidence="1" id="KW-0812">Transmembrane</keyword>
<dbReference type="InterPro" id="IPR023485">
    <property type="entry name" value="Ptyr_pPase"/>
</dbReference>
<feature type="transmembrane region" description="Helical" evidence="1">
    <location>
        <begin position="92"/>
        <end position="111"/>
    </location>
</feature>
<dbReference type="Proteomes" id="UP001596058">
    <property type="component" value="Unassembled WGS sequence"/>
</dbReference>
<dbReference type="RefSeq" id="WP_379516824.1">
    <property type="nucleotide sequence ID" value="NZ_JBHSPA010000029.1"/>
</dbReference>
<name>A0ABW1CRB7_9ACTN</name>
<dbReference type="InterPro" id="IPR036196">
    <property type="entry name" value="Ptyr_pPase_sf"/>
</dbReference>
<feature type="domain" description="Phosphotyrosine protein phosphatase I" evidence="2">
    <location>
        <begin position="347"/>
        <end position="490"/>
    </location>
</feature>
<evidence type="ECO:0000313" key="4">
    <source>
        <dbReference type="Proteomes" id="UP001596058"/>
    </source>
</evidence>
<protein>
    <recommendedName>
        <fullName evidence="2">Phosphotyrosine protein phosphatase I domain-containing protein</fullName>
    </recommendedName>
</protein>
<evidence type="ECO:0000313" key="3">
    <source>
        <dbReference type="EMBL" id="MFC5827316.1"/>
    </source>
</evidence>
<evidence type="ECO:0000259" key="2">
    <source>
        <dbReference type="SMART" id="SM00226"/>
    </source>
</evidence>
<organism evidence="3 4">
    <name type="scientific">Nonomuraea insulae</name>
    <dbReference type="NCBI Taxonomy" id="1616787"/>
    <lineage>
        <taxon>Bacteria</taxon>
        <taxon>Bacillati</taxon>
        <taxon>Actinomycetota</taxon>
        <taxon>Actinomycetes</taxon>
        <taxon>Streptosporangiales</taxon>
        <taxon>Streptosporangiaceae</taxon>
        <taxon>Nonomuraea</taxon>
    </lineage>
</organism>
<feature type="transmembrane region" description="Helical" evidence="1">
    <location>
        <begin position="285"/>
        <end position="308"/>
    </location>
</feature>
<dbReference type="Pfam" id="PF01451">
    <property type="entry name" value="LMWPc"/>
    <property type="match status" value="1"/>
</dbReference>
<dbReference type="InterPro" id="IPR050438">
    <property type="entry name" value="LMW_PTPase"/>
</dbReference>
<dbReference type="Gene3D" id="3.40.50.2300">
    <property type="match status" value="1"/>
</dbReference>
<feature type="transmembrane region" description="Helical" evidence="1">
    <location>
        <begin position="212"/>
        <end position="234"/>
    </location>
</feature>
<feature type="transmembrane region" description="Helical" evidence="1">
    <location>
        <begin position="144"/>
        <end position="161"/>
    </location>
</feature>